<name>A0A9W2ZIW3_BIOGL</name>
<feature type="compositionally biased region" description="Basic and acidic residues" evidence="1">
    <location>
        <begin position="15"/>
        <end position="26"/>
    </location>
</feature>
<evidence type="ECO:0000259" key="2">
    <source>
        <dbReference type="SMART" id="SM00360"/>
    </source>
</evidence>
<dbReference type="OMA" id="KAYMRFD"/>
<dbReference type="CDD" id="cd00590">
    <property type="entry name" value="RRM_SF"/>
    <property type="match status" value="1"/>
</dbReference>
<protein>
    <submittedName>
        <fullName evidence="4 5">Nucleolin-like isoform X1</fullName>
    </submittedName>
</protein>
<feature type="region of interest" description="Disordered" evidence="1">
    <location>
        <begin position="400"/>
        <end position="535"/>
    </location>
</feature>
<dbReference type="SMART" id="SM00360">
    <property type="entry name" value="RRM"/>
    <property type="match status" value="1"/>
</dbReference>
<proteinExistence type="predicted"/>
<dbReference type="RefSeq" id="XP_055874885.1">
    <property type="nucleotide sequence ID" value="XM_056018910.1"/>
</dbReference>
<feature type="compositionally biased region" description="Basic and acidic residues" evidence="1">
    <location>
        <begin position="336"/>
        <end position="381"/>
    </location>
</feature>
<dbReference type="SUPFAM" id="SSF54928">
    <property type="entry name" value="RNA-binding domain, RBD"/>
    <property type="match status" value="1"/>
</dbReference>
<dbReference type="RefSeq" id="XP_055874883.1">
    <property type="nucleotide sequence ID" value="XM_056018908.1"/>
</dbReference>
<dbReference type="Proteomes" id="UP001165740">
    <property type="component" value="Chromosome 2"/>
</dbReference>
<evidence type="ECO:0000313" key="3">
    <source>
        <dbReference type="Proteomes" id="UP001165740"/>
    </source>
</evidence>
<accession>A0A9W2ZIW3</accession>
<evidence type="ECO:0000256" key="1">
    <source>
        <dbReference type="SAM" id="MobiDB-lite"/>
    </source>
</evidence>
<dbReference type="InterPro" id="IPR000504">
    <property type="entry name" value="RRM_dom"/>
</dbReference>
<dbReference type="RefSeq" id="XP_055874884.1">
    <property type="nucleotide sequence ID" value="XM_056018909.1"/>
</dbReference>
<feature type="compositionally biased region" description="Basic and acidic residues" evidence="1">
    <location>
        <begin position="308"/>
        <end position="327"/>
    </location>
</feature>
<feature type="compositionally biased region" description="Polar residues" evidence="1">
    <location>
        <begin position="425"/>
        <end position="437"/>
    </location>
</feature>
<feature type="region of interest" description="Disordered" evidence="1">
    <location>
        <begin position="1"/>
        <end position="104"/>
    </location>
</feature>
<dbReference type="RefSeq" id="XP_055874882.1">
    <property type="nucleotide sequence ID" value="XM_056018907.1"/>
</dbReference>
<feature type="region of interest" description="Disordered" evidence="1">
    <location>
        <begin position="308"/>
        <end position="381"/>
    </location>
</feature>
<feature type="compositionally biased region" description="Basic and acidic residues" evidence="1">
    <location>
        <begin position="70"/>
        <end position="81"/>
    </location>
</feature>
<gene>
    <name evidence="4 5 6 7" type="primary">LOC106074822</name>
</gene>
<dbReference type="AlphaFoldDB" id="A0A9W2ZIW3"/>
<evidence type="ECO:0000313" key="6">
    <source>
        <dbReference type="RefSeq" id="XP_055874884.1"/>
    </source>
</evidence>
<dbReference type="OrthoDB" id="6136763at2759"/>
<dbReference type="GO" id="GO:0003723">
    <property type="term" value="F:RNA binding"/>
    <property type="evidence" value="ECO:0007669"/>
    <property type="project" value="InterPro"/>
</dbReference>
<feature type="region of interest" description="Disordered" evidence="1">
    <location>
        <begin position="577"/>
        <end position="629"/>
    </location>
</feature>
<dbReference type="InterPro" id="IPR035979">
    <property type="entry name" value="RBD_domain_sf"/>
</dbReference>
<organism evidence="3 6">
    <name type="scientific">Biomphalaria glabrata</name>
    <name type="common">Bloodfluke planorb</name>
    <name type="synonym">Freshwater snail</name>
    <dbReference type="NCBI Taxonomy" id="6526"/>
    <lineage>
        <taxon>Eukaryota</taxon>
        <taxon>Metazoa</taxon>
        <taxon>Spiralia</taxon>
        <taxon>Lophotrochozoa</taxon>
        <taxon>Mollusca</taxon>
        <taxon>Gastropoda</taxon>
        <taxon>Heterobranchia</taxon>
        <taxon>Euthyneura</taxon>
        <taxon>Panpulmonata</taxon>
        <taxon>Hygrophila</taxon>
        <taxon>Lymnaeoidea</taxon>
        <taxon>Planorbidae</taxon>
        <taxon>Biomphalaria</taxon>
    </lineage>
</organism>
<sequence length="692" mass="77967">MSDPTVAESDNIETEAEKQTDEDKVTDVALDADADDEQKMDSAPNDDVNPTVEESGEESKEEMMTGDGEMQTKPESVKKDDNDEEENEDDEDEDRDPNADPNVMPQVNVSLLSKRKWQVKIFPLKCGDFMNGQIGRVFKYAKESLMYILSPGRYARGKGELYISSAKNAAQVVHNLMKLDFHSSEVNIEIIKKNDQNEVELKGFLRFDTKLVRMLCIPNVPLRRLGINRRIRHRGIGSVFVKNLPEGTTKEMLKVLFPFASEVNYNPEKFKDGTARLVLDNRNNVFNCLKAFAKVELGGNVLELHPLEKRKESNKTTEKKTENKKEAAAAAQPKVVQEEKKEAEKKEVEETKEQKTQSPEKKETKPEPKPETPKTDIKKDVVRNRRRNYWFNRRRGFYREEKKAEGPAAKPVYPKPETTPRGQRPETSSRGQQSRTDPSPRGQISRPEASPRGQLNRPVRRGPLGRDTAVNRRQNPGGSGNRSFGRNNSNWNSRSAGSRQRFGSGGSFARSGRADRFDEPGFGGGMAGGSGDMGVNAETTKEMMMLQSQLSLAIKNQIAMLNQTQFAVEQAKRSALTSDLGTGASPVEVSRAFGGNKRRANQSSFSADYGEDSFSPKRQNMSLGSQQQSSWAEESEDYYALQQQQQQQQQLQNLYYESDRQLESSPAFGSGYNSRNSSSFGYDQSSHYRYNY</sequence>
<feature type="domain" description="RRM" evidence="2">
    <location>
        <begin position="238"/>
        <end position="305"/>
    </location>
</feature>
<feature type="compositionally biased region" description="Gly residues" evidence="1">
    <location>
        <begin position="521"/>
        <end position="532"/>
    </location>
</feature>
<feature type="compositionally biased region" description="Low complexity" evidence="1">
    <location>
        <begin position="481"/>
        <end position="511"/>
    </location>
</feature>
<evidence type="ECO:0000313" key="4">
    <source>
        <dbReference type="RefSeq" id="XP_055874882.1"/>
    </source>
</evidence>
<evidence type="ECO:0000313" key="5">
    <source>
        <dbReference type="RefSeq" id="XP_055874883.1"/>
    </source>
</evidence>
<feature type="compositionally biased region" description="Acidic residues" evidence="1">
    <location>
        <begin position="82"/>
        <end position="95"/>
    </location>
</feature>
<evidence type="ECO:0000313" key="7">
    <source>
        <dbReference type="RefSeq" id="XP_055874885.1"/>
    </source>
</evidence>
<keyword evidence="3" id="KW-1185">Reference proteome</keyword>
<reference evidence="4 5" key="1">
    <citation type="submission" date="2025-04" db="UniProtKB">
        <authorList>
            <consortium name="RefSeq"/>
        </authorList>
    </citation>
    <scope>IDENTIFICATION</scope>
</reference>
<dbReference type="GeneID" id="106074822"/>